<sequence>MEKKTSVLAVLEILRQESDRDHPLTAAQIQQKMEQQYQCPIERRTLYANIQMLKEFGYEISTYQENGHGYYLDNRDFEESEIMLLCNAVHASNFIPRKHSNDLIKKLLATQSRYTAQKYRNMVYIDNLRKKDNQDFFFSLQILLEAVEEKCAVEFDYVQYNEKLQLVPRRTAPYVVQPVYLVYENEKTYLIARHEKYRDFSHYRVDKIRNIQKREALKEPLGPLCDPYEYAKTKVYMYGGEVLDFILLCHRRILDDIVDHFGREIQIVTQDPEHFITRVKGSREGVIYLAMQYAKWMEILEPASVREEMKAIFSAALSRYEKK</sequence>
<dbReference type="GeneID" id="83015115"/>
<evidence type="ECO:0000313" key="3">
    <source>
        <dbReference type="Proteomes" id="UP000284178"/>
    </source>
</evidence>
<reference evidence="2 3" key="1">
    <citation type="submission" date="2018-08" db="EMBL/GenBank/DDBJ databases">
        <title>A genome reference for cultivated species of the human gut microbiota.</title>
        <authorList>
            <person name="Zou Y."/>
            <person name="Xue W."/>
            <person name="Luo G."/>
        </authorList>
    </citation>
    <scope>NUCLEOTIDE SEQUENCE [LARGE SCALE GENOMIC DNA]</scope>
    <source>
        <strain evidence="2 3">AF24-29</strain>
    </source>
</reference>
<dbReference type="RefSeq" id="WP_117894607.1">
    <property type="nucleotide sequence ID" value="NZ_CABJCV010000006.1"/>
</dbReference>
<keyword evidence="3" id="KW-1185">Reference proteome</keyword>
<dbReference type="InterPro" id="IPR026881">
    <property type="entry name" value="WYL_dom"/>
</dbReference>
<dbReference type="PANTHER" id="PTHR34580:SF1">
    <property type="entry name" value="PROTEIN PAFC"/>
    <property type="match status" value="1"/>
</dbReference>
<dbReference type="InterPro" id="IPR051534">
    <property type="entry name" value="CBASS_pafABC_assoc_protein"/>
</dbReference>
<dbReference type="PROSITE" id="PS52050">
    <property type="entry name" value="WYL"/>
    <property type="match status" value="1"/>
</dbReference>
<gene>
    <name evidence="2" type="ORF">DWY25_06815</name>
</gene>
<dbReference type="EMBL" id="QRUP01000006">
    <property type="protein sequence ID" value="RGR75118.1"/>
    <property type="molecule type" value="Genomic_DNA"/>
</dbReference>
<name>A0A412G3X9_9FIRM</name>
<evidence type="ECO:0000313" key="2">
    <source>
        <dbReference type="EMBL" id="RGR75118.1"/>
    </source>
</evidence>
<protein>
    <submittedName>
        <fullName evidence="2">WYL domain-containing transcriptional regulator</fullName>
    </submittedName>
</protein>
<comment type="caution">
    <text evidence="2">The sequence shown here is derived from an EMBL/GenBank/DDBJ whole genome shotgun (WGS) entry which is preliminary data.</text>
</comment>
<feature type="domain" description="WYL" evidence="1">
    <location>
        <begin position="140"/>
        <end position="212"/>
    </location>
</feature>
<evidence type="ECO:0000259" key="1">
    <source>
        <dbReference type="Pfam" id="PF13280"/>
    </source>
</evidence>
<accession>A0A412G3X9</accession>
<dbReference type="Pfam" id="PF13280">
    <property type="entry name" value="WYL"/>
    <property type="match status" value="1"/>
</dbReference>
<dbReference type="AlphaFoldDB" id="A0A412G3X9"/>
<organism evidence="2 3">
    <name type="scientific">Holdemania filiformis</name>
    <dbReference type="NCBI Taxonomy" id="61171"/>
    <lineage>
        <taxon>Bacteria</taxon>
        <taxon>Bacillati</taxon>
        <taxon>Bacillota</taxon>
        <taxon>Erysipelotrichia</taxon>
        <taxon>Erysipelotrichales</taxon>
        <taxon>Erysipelotrichaceae</taxon>
        <taxon>Holdemania</taxon>
    </lineage>
</organism>
<proteinExistence type="predicted"/>
<dbReference type="Proteomes" id="UP000284178">
    <property type="component" value="Unassembled WGS sequence"/>
</dbReference>
<dbReference type="PANTHER" id="PTHR34580">
    <property type="match status" value="1"/>
</dbReference>